<feature type="domain" description="AB hydrolase-1" evidence="1">
    <location>
        <begin position="49"/>
        <end position="279"/>
    </location>
</feature>
<dbReference type="SUPFAM" id="SSF53474">
    <property type="entry name" value="alpha/beta-Hydrolases"/>
    <property type="match status" value="1"/>
</dbReference>
<dbReference type="Proteomes" id="UP001501337">
    <property type="component" value="Unassembled WGS sequence"/>
</dbReference>
<name>A0ABP7PIS1_9GAMM</name>
<comment type="caution">
    <text evidence="2">The sequence shown here is derived from an EMBL/GenBank/DDBJ whole genome shotgun (WGS) entry which is preliminary data.</text>
</comment>
<dbReference type="InterPro" id="IPR050266">
    <property type="entry name" value="AB_hydrolase_sf"/>
</dbReference>
<proteinExistence type="predicted"/>
<dbReference type="InterPro" id="IPR000073">
    <property type="entry name" value="AB_hydrolase_1"/>
</dbReference>
<evidence type="ECO:0000313" key="3">
    <source>
        <dbReference type="Proteomes" id="UP001501337"/>
    </source>
</evidence>
<dbReference type="PRINTS" id="PR00111">
    <property type="entry name" value="ABHYDROLASE"/>
</dbReference>
<organism evidence="2 3">
    <name type="scientific">Allohahella marinimesophila</name>
    <dbReference type="NCBI Taxonomy" id="1054972"/>
    <lineage>
        <taxon>Bacteria</taxon>
        <taxon>Pseudomonadati</taxon>
        <taxon>Pseudomonadota</taxon>
        <taxon>Gammaproteobacteria</taxon>
        <taxon>Oceanospirillales</taxon>
        <taxon>Hahellaceae</taxon>
        <taxon>Allohahella</taxon>
    </lineage>
</organism>
<dbReference type="PANTHER" id="PTHR43798">
    <property type="entry name" value="MONOACYLGLYCEROL LIPASE"/>
    <property type="match status" value="1"/>
</dbReference>
<evidence type="ECO:0000259" key="1">
    <source>
        <dbReference type="Pfam" id="PF00561"/>
    </source>
</evidence>
<reference evidence="3" key="1">
    <citation type="journal article" date="2019" name="Int. J. Syst. Evol. Microbiol.">
        <title>The Global Catalogue of Microorganisms (GCM) 10K type strain sequencing project: providing services to taxonomists for standard genome sequencing and annotation.</title>
        <authorList>
            <consortium name="The Broad Institute Genomics Platform"/>
            <consortium name="The Broad Institute Genome Sequencing Center for Infectious Disease"/>
            <person name="Wu L."/>
            <person name="Ma J."/>
        </authorList>
    </citation>
    <scope>NUCLEOTIDE SEQUENCE [LARGE SCALE GENOMIC DNA]</scope>
    <source>
        <strain evidence="3">JCM 17555</strain>
    </source>
</reference>
<dbReference type="InterPro" id="IPR029058">
    <property type="entry name" value="AB_hydrolase_fold"/>
</dbReference>
<dbReference type="EMBL" id="BAABBO010000011">
    <property type="protein sequence ID" value="GAA3966125.1"/>
    <property type="molecule type" value="Genomic_DNA"/>
</dbReference>
<keyword evidence="3" id="KW-1185">Reference proteome</keyword>
<sequence length="302" mass="34187">MSYKLGQFVWAILMLIGRKASRLALRSGSIGGRAYTYLVTETPDPELETLVLLHGFTGSKDSWLALVKQLRGHFNVLVIDLPGHGGSHFDPAQDFYKQSVSIIDDMLWFHKSDRVHLLGASIGASVACAYAESSPQRVHTLIMVGPAGVPVEKASEFYAEVDQGRNPYWIHTRQAWKHLLRLALKKPPPDFWPVSAYLFGDYMRRQSTYRLIWDQIIDEHQRIRPLDLVAVSALPCRKILVWGEAERTFHHATVGVLNEHLPELRVFRCEDGGHAVQCDQPKWLANLLRAEVTMPPRTPPLP</sequence>
<protein>
    <recommendedName>
        <fullName evidence="1">AB hydrolase-1 domain-containing protein</fullName>
    </recommendedName>
</protein>
<dbReference type="Pfam" id="PF00561">
    <property type="entry name" value="Abhydrolase_1"/>
    <property type="match status" value="1"/>
</dbReference>
<dbReference type="RefSeq" id="WP_344806851.1">
    <property type="nucleotide sequence ID" value="NZ_BAABBO010000011.1"/>
</dbReference>
<dbReference type="Gene3D" id="3.40.50.1820">
    <property type="entry name" value="alpha/beta hydrolase"/>
    <property type="match status" value="1"/>
</dbReference>
<accession>A0ABP7PIS1</accession>
<gene>
    <name evidence="2" type="ORF">GCM10022278_25040</name>
</gene>
<evidence type="ECO:0000313" key="2">
    <source>
        <dbReference type="EMBL" id="GAA3966125.1"/>
    </source>
</evidence>
<dbReference type="PANTHER" id="PTHR43798:SF33">
    <property type="entry name" value="HYDROLASE, PUTATIVE (AFU_ORTHOLOGUE AFUA_2G14860)-RELATED"/>
    <property type="match status" value="1"/>
</dbReference>